<sequence length="381" mass="40614">MSRSLHGTHQVEPSRFLRAFPFPALAVLLFLADVFFYPPTTAASTAFLAMMCVALGFAGRFPRLSSASFLILLFAGLAAPHELASIGLSALGVYAVAALWIYKGWYITAALALATYGAIHLPGPYLRAGLLELAIGAFLSVLIAVSGRRFTARLRTADTALALEKERSHALLAEARQSTAQILHDTAAAHLVRAIAAQEEALATTSDPRLSLQLRAALDATRAAMTDLRFVIDASPAPSPAPDTLSGLLRDSERMLASHGIALDADVEGDLENRLDVERRTLLLTLVREGCVNVFKHAPKDSTASLIIESIDLPSRAGLELTLINEVGASATTEASSGLGLPGLARQAAVLGARLETHVIADRWVLSARIPLARSEDEEER</sequence>
<evidence type="ECO:0000313" key="2">
    <source>
        <dbReference type="EMBL" id="MBB6334376.1"/>
    </source>
</evidence>
<proteinExistence type="predicted"/>
<keyword evidence="1" id="KW-0812">Transmembrane</keyword>
<comment type="caution">
    <text evidence="2">The sequence shown here is derived from an EMBL/GenBank/DDBJ whole genome shotgun (WGS) entry which is preliminary data.</text>
</comment>
<keyword evidence="1" id="KW-0472">Membrane</keyword>
<dbReference type="AlphaFoldDB" id="A0A923E1S5"/>
<evidence type="ECO:0000256" key="1">
    <source>
        <dbReference type="SAM" id="Phobius"/>
    </source>
</evidence>
<dbReference type="Gene3D" id="3.30.565.10">
    <property type="entry name" value="Histidine kinase-like ATPase, C-terminal domain"/>
    <property type="match status" value="1"/>
</dbReference>
<keyword evidence="2" id="KW-0808">Transferase</keyword>
<keyword evidence="2" id="KW-0418">Kinase</keyword>
<evidence type="ECO:0000313" key="3">
    <source>
        <dbReference type="Proteomes" id="UP000617426"/>
    </source>
</evidence>
<protein>
    <submittedName>
        <fullName evidence="2">Signal transduction histidine kinase</fullName>
    </submittedName>
</protein>
<gene>
    <name evidence="2" type="ORF">HD592_000941</name>
</gene>
<organism evidence="2 3">
    <name type="scientific">Schaalia hyovaginalis</name>
    <dbReference type="NCBI Taxonomy" id="29316"/>
    <lineage>
        <taxon>Bacteria</taxon>
        <taxon>Bacillati</taxon>
        <taxon>Actinomycetota</taxon>
        <taxon>Actinomycetes</taxon>
        <taxon>Actinomycetales</taxon>
        <taxon>Actinomycetaceae</taxon>
        <taxon>Schaalia</taxon>
    </lineage>
</organism>
<accession>A0A923E1S5</accession>
<dbReference type="InterPro" id="IPR036890">
    <property type="entry name" value="HATPase_C_sf"/>
</dbReference>
<name>A0A923E1S5_9ACTO</name>
<dbReference type="EMBL" id="JACHMK010000001">
    <property type="protein sequence ID" value="MBB6334376.1"/>
    <property type="molecule type" value="Genomic_DNA"/>
</dbReference>
<dbReference type="Proteomes" id="UP000617426">
    <property type="component" value="Unassembled WGS sequence"/>
</dbReference>
<feature type="transmembrane region" description="Helical" evidence="1">
    <location>
        <begin position="20"/>
        <end position="37"/>
    </location>
</feature>
<keyword evidence="1" id="KW-1133">Transmembrane helix</keyword>
<dbReference type="GO" id="GO:0016301">
    <property type="term" value="F:kinase activity"/>
    <property type="evidence" value="ECO:0007669"/>
    <property type="project" value="UniProtKB-KW"/>
</dbReference>
<feature type="transmembrane region" description="Helical" evidence="1">
    <location>
        <begin position="43"/>
        <end position="62"/>
    </location>
</feature>
<reference evidence="2" key="1">
    <citation type="submission" date="2020-08" db="EMBL/GenBank/DDBJ databases">
        <title>Sequencing the genomes of 1000 actinobacteria strains.</title>
        <authorList>
            <person name="Klenk H.-P."/>
        </authorList>
    </citation>
    <scope>NUCLEOTIDE SEQUENCE</scope>
    <source>
        <strain evidence="2">DSM 10695</strain>
    </source>
</reference>
<feature type="transmembrane region" description="Helical" evidence="1">
    <location>
        <begin position="125"/>
        <end position="145"/>
    </location>
</feature>
<keyword evidence="3" id="KW-1185">Reference proteome</keyword>
<dbReference type="RefSeq" id="WP_184452301.1">
    <property type="nucleotide sequence ID" value="NZ_JACHMK010000001.1"/>
</dbReference>